<reference evidence="3" key="1">
    <citation type="submission" date="2022-03" db="EMBL/GenBank/DDBJ databases">
        <authorList>
            <person name="Alioto T."/>
            <person name="Alioto T."/>
            <person name="Gomez Garrido J."/>
        </authorList>
    </citation>
    <scope>NUCLEOTIDE SEQUENCE</scope>
</reference>
<protein>
    <submittedName>
        <fullName evidence="3">Uncharacterized protein</fullName>
    </submittedName>
</protein>
<evidence type="ECO:0000313" key="4">
    <source>
        <dbReference type="Proteomes" id="UP001295444"/>
    </source>
</evidence>
<sequence>MADHHRKIVADVALLREDLKLITVRLGAVDGTTNSHTTQIAELQAAVQSLKQQTLLHEQQLASQEDNYRRNNLKITGIADSVPEAELPHLVRRLLTTLVTPKTAKAIALDSQFRIPRPARAPPAATADLIIQFRSDRDKQAILEATRGQLTLTFEGMTLSFFSDLSGGTMAWRRSLGPFTSLLRLHQLRYCWGSRRTLHIDRGSSTHIVHNMQEATGALGLLNLPTTALASAADPVRPTRPLGRNAAAAPEFVPRQPPADPYAAATT</sequence>
<evidence type="ECO:0000256" key="1">
    <source>
        <dbReference type="SAM" id="Coils"/>
    </source>
</evidence>
<dbReference type="Gene3D" id="3.30.70.1820">
    <property type="entry name" value="L1 transposable element, RRM domain"/>
    <property type="match status" value="1"/>
</dbReference>
<keyword evidence="4" id="KW-1185">Reference proteome</keyword>
<evidence type="ECO:0000256" key="2">
    <source>
        <dbReference type="SAM" id="MobiDB-lite"/>
    </source>
</evidence>
<evidence type="ECO:0000313" key="3">
    <source>
        <dbReference type="EMBL" id="CAH2324686.1"/>
    </source>
</evidence>
<dbReference type="Proteomes" id="UP001295444">
    <property type="component" value="Chromosome 12"/>
</dbReference>
<dbReference type="AlphaFoldDB" id="A0AAD1WQR6"/>
<feature type="coiled-coil region" evidence="1">
    <location>
        <begin position="33"/>
        <end position="67"/>
    </location>
</feature>
<dbReference type="InterPro" id="IPR004244">
    <property type="entry name" value="Transposase_22"/>
</dbReference>
<dbReference type="PANTHER" id="PTHR11505">
    <property type="entry name" value="L1 TRANSPOSABLE ELEMENT-RELATED"/>
    <property type="match status" value="1"/>
</dbReference>
<organism evidence="3 4">
    <name type="scientific">Pelobates cultripes</name>
    <name type="common">Western spadefoot toad</name>
    <dbReference type="NCBI Taxonomy" id="61616"/>
    <lineage>
        <taxon>Eukaryota</taxon>
        <taxon>Metazoa</taxon>
        <taxon>Chordata</taxon>
        <taxon>Craniata</taxon>
        <taxon>Vertebrata</taxon>
        <taxon>Euteleostomi</taxon>
        <taxon>Amphibia</taxon>
        <taxon>Batrachia</taxon>
        <taxon>Anura</taxon>
        <taxon>Pelobatoidea</taxon>
        <taxon>Pelobatidae</taxon>
        <taxon>Pelobates</taxon>
    </lineage>
</organism>
<dbReference type="EMBL" id="OW240923">
    <property type="protein sequence ID" value="CAH2324686.1"/>
    <property type="molecule type" value="Genomic_DNA"/>
</dbReference>
<name>A0AAD1WQR6_PELCU</name>
<proteinExistence type="predicted"/>
<keyword evidence="1" id="KW-0175">Coiled coil</keyword>
<gene>
    <name evidence="3" type="ORF">PECUL_23A053780</name>
</gene>
<feature type="region of interest" description="Disordered" evidence="2">
    <location>
        <begin position="234"/>
        <end position="267"/>
    </location>
</feature>
<accession>A0AAD1WQR6</accession>